<dbReference type="EMBL" id="CP023445">
    <property type="protein sequence ID" value="ATE54259.1"/>
    <property type="molecule type" value="Genomic_DNA"/>
</dbReference>
<gene>
    <name evidence="2" type="ORF">CNX65_13955</name>
</gene>
<dbReference type="KEGG" id="apre:CNX65_13955"/>
<name>A0A290Z5K6_9PSEU</name>
<evidence type="ECO:0000256" key="1">
    <source>
        <dbReference type="SAM" id="MobiDB-lite"/>
    </source>
</evidence>
<dbReference type="AlphaFoldDB" id="A0A290Z5K6"/>
<accession>A0A290Z5K6</accession>
<evidence type="ECO:0000313" key="2">
    <source>
        <dbReference type="EMBL" id="ATE54259.1"/>
    </source>
</evidence>
<feature type="region of interest" description="Disordered" evidence="1">
    <location>
        <begin position="47"/>
        <end position="97"/>
    </location>
</feature>
<keyword evidence="3" id="KW-1185">Reference proteome</keyword>
<reference evidence="2" key="1">
    <citation type="submission" date="2017-09" db="EMBL/GenBank/DDBJ databases">
        <title>Complete Genome Sequence of ansamitocin-producing Bacterium Actinosynnema pretiosum X47.</title>
        <authorList>
            <person name="Cao G."/>
            <person name="Zong G."/>
            <person name="Zhong C."/>
            <person name="Fu J."/>
        </authorList>
    </citation>
    <scope>NUCLEOTIDE SEQUENCE [LARGE SCALE GENOMIC DNA]</scope>
    <source>
        <strain evidence="2">X47</strain>
    </source>
</reference>
<organism evidence="2 3">
    <name type="scientific">Actinosynnema pretiosum</name>
    <dbReference type="NCBI Taxonomy" id="42197"/>
    <lineage>
        <taxon>Bacteria</taxon>
        <taxon>Bacillati</taxon>
        <taxon>Actinomycetota</taxon>
        <taxon>Actinomycetes</taxon>
        <taxon>Pseudonocardiales</taxon>
        <taxon>Pseudonocardiaceae</taxon>
        <taxon>Actinosynnema</taxon>
    </lineage>
</organism>
<protein>
    <submittedName>
        <fullName evidence="2">Uncharacterized protein</fullName>
    </submittedName>
</protein>
<sequence>MTGAEHYTRAQELLTEADETADAAARGELLARAQAHATLSLAAATALGAESQGGQRDTAGHPAMANRDLKQWKAAAAVPDRRAEPEAQQGATAGSAG</sequence>
<evidence type="ECO:0000313" key="3">
    <source>
        <dbReference type="Proteomes" id="UP000218505"/>
    </source>
</evidence>
<proteinExistence type="predicted"/>
<dbReference type="RefSeq" id="WP_096493231.1">
    <property type="nucleotide sequence ID" value="NZ_CP023445.1"/>
</dbReference>
<dbReference type="Proteomes" id="UP000218505">
    <property type="component" value="Chromosome"/>
</dbReference>